<sequence length="130" mass="14522">MEKLIVSTHKQTEMIDITAKIQQVVEKSGIKSGICTVFVPHTTAAVTINENADPDVVHDILMEINKIVPFNDGYLHMEGNSASHIKSSLFGFSEQIIIENGRLVLGTWQGIYFCEFDGPRQRQVYVKITG</sequence>
<dbReference type="PANTHER" id="PTHR30615">
    <property type="entry name" value="UNCHARACTERIZED PROTEIN YJBQ-RELATED"/>
    <property type="match status" value="1"/>
</dbReference>
<dbReference type="InterPro" id="IPR035917">
    <property type="entry name" value="YjbQ-like_sf"/>
</dbReference>
<dbReference type="KEGG" id="hsc:HVS_12915"/>
<accession>A0A2K9E9W0</accession>
<dbReference type="Pfam" id="PF01894">
    <property type="entry name" value="YjbQ"/>
    <property type="match status" value="1"/>
</dbReference>
<dbReference type="PANTHER" id="PTHR30615:SF8">
    <property type="entry name" value="UPF0047 PROTEIN C4A8.02C"/>
    <property type="match status" value="1"/>
</dbReference>
<dbReference type="EMBL" id="NEMB01000003">
    <property type="protein sequence ID" value="PQQ66342.1"/>
    <property type="molecule type" value="Genomic_DNA"/>
</dbReference>
<dbReference type="SUPFAM" id="SSF111038">
    <property type="entry name" value="YjbQ-like"/>
    <property type="match status" value="1"/>
</dbReference>
<evidence type="ECO:0000256" key="1">
    <source>
        <dbReference type="ARBA" id="ARBA00005534"/>
    </source>
</evidence>
<dbReference type="PROSITE" id="PS01314">
    <property type="entry name" value="UPF0047"/>
    <property type="match status" value="1"/>
</dbReference>
<evidence type="ECO:0000313" key="3">
    <source>
        <dbReference type="EMBL" id="PQQ66342.1"/>
    </source>
</evidence>
<gene>
    <name evidence="3" type="ORF">B9R14_05980</name>
    <name evidence="2" type="ORF">HVS_12915</name>
</gene>
<keyword evidence="4" id="KW-1185">Reference proteome</keyword>
<dbReference type="PIRSF" id="PIRSF004681">
    <property type="entry name" value="UCP004681"/>
    <property type="match status" value="1"/>
</dbReference>
<evidence type="ECO:0000313" key="4">
    <source>
        <dbReference type="Proteomes" id="UP000233534"/>
    </source>
</evidence>
<protein>
    <recommendedName>
        <fullName evidence="6">Secondary thiamine-phosphate synthase enzyme</fullName>
    </recommendedName>
</protein>
<dbReference type="AlphaFoldDB" id="A0A2K9E9W0"/>
<proteinExistence type="inferred from homology"/>
<dbReference type="RefSeq" id="WP_101302954.1">
    <property type="nucleotide sequence ID" value="NZ_CP025197.1"/>
</dbReference>
<evidence type="ECO:0008006" key="6">
    <source>
        <dbReference type="Google" id="ProtNLM"/>
    </source>
</evidence>
<dbReference type="Proteomes" id="UP000233534">
    <property type="component" value="Chromosome"/>
</dbReference>
<organism evidence="2 4">
    <name type="scientific">Acetivibrio saccincola</name>
    <dbReference type="NCBI Taxonomy" id="1677857"/>
    <lineage>
        <taxon>Bacteria</taxon>
        <taxon>Bacillati</taxon>
        <taxon>Bacillota</taxon>
        <taxon>Clostridia</taxon>
        <taxon>Eubacteriales</taxon>
        <taxon>Oscillospiraceae</taxon>
        <taxon>Acetivibrio</taxon>
    </lineage>
</organism>
<name>A0A2K9E9W0_9FIRM</name>
<dbReference type="InterPro" id="IPR001602">
    <property type="entry name" value="UPF0047_YjbQ-like"/>
</dbReference>
<evidence type="ECO:0000313" key="5">
    <source>
        <dbReference type="Proteomes" id="UP000239720"/>
    </source>
</evidence>
<reference evidence="3 5" key="2">
    <citation type="journal article" date="2018" name="Syst. Appl. Microbiol.">
        <title>Characterization and high-quality draft genome sequence of Herbivorax saccincola A7, an anaerobic, alkaliphilic, thermophilic, cellulolytic, and xylanolytic bacterium.</title>
        <authorList>
            <person name="Aikawa S."/>
            <person name="Baramee S."/>
            <person name="Sermsathanaswadi J."/>
            <person name="Thianheng P."/>
            <person name="Tachaapaikoon C."/>
            <person name="Shikata A."/>
            <person name="Waeonukul R."/>
            <person name="Pason P."/>
            <person name="Ratanakhanokchai K."/>
            <person name="Kosugi A."/>
        </authorList>
    </citation>
    <scope>NUCLEOTIDE SEQUENCE [LARGE SCALE GENOMIC DNA]</scope>
    <source>
        <strain evidence="3 5">A7</strain>
    </source>
</reference>
<dbReference type="NCBIfam" id="TIGR00149">
    <property type="entry name" value="TIGR00149_YjbQ"/>
    <property type="match status" value="1"/>
</dbReference>
<dbReference type="EMBL" id="CP025197">
    <property type="protein sequence ID" value="AUG58456.1"/>
    <property type="molecule type" value="Genomic_DNA"/>
</dbReference>
<dbReference type="Proteomes" id="UP000239720">
    <property type="component" value="Unassembled WGS sequence"/>
</dbReference>
<dbReference type="OrthoDB" id="9801725at2"/>
<evidence type="ECO:0000313" key="2">
    <source>
        <dbReference type="EMBL" id="AUG58456.1"/>
    </source>
</evidence>
<reference evidence="2 4" key="1">
    <citation type="submission" date="2017-12" db="EMBL/GenBank/DDBJ databases">
        <title>Complete genome sequence of Herbivorax saccincola GGR1, a novel Cellulosome-producing hydrolytic bacterium in a thermophilic biogas plant, established by Illumina and Nanopore MinION sequencing.</title>
        <authorList>
            <person name="Pechtl A."/>
            <person name="Ruckert C."/>
            <person name="Koeck D.E."/>
            <person name="Maus I."/>
            <person name="Winkler A."/>
            <person name="Kalinowski J."/>
            <person name="Puhler A."/>
            <person name="Schwarz W.W."/>
            <person name="Zverlov V.V."/>
            <person name="Schluter A."/>
            <person name="Liebl W."/>
        </authorList>
    </citation>
    <scope>NUCLEOTIDE SEQUENCE [LARGE SCALE GENOMIC DNA]</scope>
    <source>
        <strain evidence="2">GGR1</strain>
        <strain evidence="4">SR1</strain>
    </source>
</reference>
<dbReference type="Gene3D" id="2.60.120.460">
    <property type="entry name" value="YjbQ-like"/>
    <property type="match status" value="1"/>
</dbReference>
<comment type="similarity">
    <text evidence="1">Belongs to the UPF0047 family.</text>
</comment>